<reference evidence="5" key="1">
    <citation type="submission" date="2018-12" db="EMBL/GenBank/DDBJ databases">
        <title>Tengunoibacter tsumagoiensis gen. nov., sp. nov., Dictyobacter kobayashii sp. nov., D. alpinus sp. nov., and D. joshuensis sp. nov. and description of Dictyobacteraceae fam. nov. within the order Ktedonobacterales isolated from Tengu-no-mugimeshi.</title>
        <authorList>
            <person name="Wang C.M."/>
            <person name="Zheng Y."/>
            <person name="Sakai Y."/>
            <person name="Toyoda A."/>
            <person name="Minakuchi Y."/>
            <person name="Abe K."/>
            <person name="Yokota A."/>
            <person name="Yabe S."/>
        </authorList>
    </citation>
    <scope>NUCLEOTIDE SEQUENCE [LARGE SCALE GENOMIC DNA]</scope>
    <source>
        <strain evidence="5">S-27</strain>
    </source>
</reference>
<protein>
    <recommendedName>
        <fullName evidence="3">Response regulatory domain-containing protein</fullName>
    </recommendedName>
</protein>
<dbReference type="Pfam" id="PF00072">
    <property type="entry name" value="Response_reg"/>
    <property type="match status" value="1"/>
</dbReference>
<dbReference type="Gene3D" id="3.40.50.2300">
    <property type="match status" value="1"/>
</dbReference>
<gene>
    <name evidence="4" type="ORF">KDAU_01600</name>
</gene>
<keyword evidence="1 2" id="KW-0597">Phosphoprotein</keyword>
<sequence length="144" mass="15651">MAQVGLLEDNARIAKLCATMLQYAGHHVIVYEHPRECLDALMPERAGRSAVAYHPVASRALALLPVDVLILDLHLPDMTGIDVLRFLRANPRTQSLPLIFCTAASSSEVASALSIAPQASFIEKPFTFQELISAISSALSIREN</sequence>
<evidence type="ECO:0000313" key="4">
    <source>
        <dbReference type="EMBL" id="GCE02831.1"/>
    </source>
</evidence>
<dbReference type="PANTHER" id="PTHR44591:SF3">
    <property type="entry name" value="RESPONSE REGULATORY DOMAIN-CONTAINING PROTEIN"/>
    <property type="match status" value="1"/>
</dbReference>
<evidence type="ECO:0000256" key="1">
    <source>
        <dbReference type="ARBA" id="ARBA00022553"/>
    </source>
</evidence>
<name>A0A401Z7J8_9CHLR</name>
<evidence type="ECO:0000313" key="5">
    <source>
        <dbReference type="Proteomes" id="UP000287224"/>
    </source>
</evidence>
<comment type="caution">
    <text evidence="4">The sequence shown here is derived from an EMBL/GenBank/DDBJ whole genome shotgun (WGS) entry which is preliminary data.</text>
</comment>
<dbReference type="EMBL" id="BIFQ01000001">
    <property type="protein sequence ID" value="GCE02831.1"/>
    <property type="molecule type" value="Genomic_DNA"/>
</dbReference>
<evidence type="ECO:0000256" key="2">
    <source>
        <dbReference type="PROSITE-ProRule" id="PRU00169"/>
    </source>
</evidence>
<keyword evidence="5" id="KW-1185">Reference proteome</keyword>
<dbReference type="SUPFAM" id="SSF52172">
    <property type="entry name" value="CheY-like"/>
    <property type="match status" value="1"/>
</dbReference>
<dbReference type="InterPro" id="IPR050595">
    <property type="entry name" value="Bact_response_regulator"/>
</dbReference>
<dbReference type="OrthoDB" id="159132at2"/>
<dbReference type="RefSeq" id="WP_126594171.1">
    <property type="nucleotide sequence ID" value="NZ_BIFQ01000001.1"/>
</dbReference>
<feature type="domain" description="Response regulatory" evidence="3">
    <location>
        <begin position="3"/>
        <end position="139"/>
    </location>
</feature>
<organism evidence="4 5">
    <name type="scientific">Dictyobacter aurantiacus</name>
    <dbReference type="NCBI Taxonomy" id="1936993"/>
    <lineage>
        <taxon>Bacteria</taxon>
        <taxon>Bacillati</taxon>
        <taxon>Chloroflexota</taxon>
        <taxon>Ktedonobacteria</taxon>
        <taxon>Ktedonobacterales</taxon>
        <taxon>Dictyobacteraceae</taxon>
        <taxon>Dictyobacter</taxon>
    </lineage>
</organism>
<dbReference type="AlphaFoldDB" id="A0A401Z7J8"/>
<proteinExistence type="predicted"/>
<feature type="modified residue" description="4-aspartylphosphate" evidence="2">
    <location>
        <position position="72"/>
    </location>
</feature>
<dbReference type="SMART" id="SM00448">
    <property type="entry name" value="REC"/>
    <property type="match status" value="1"/>
</dbReference>
<dbReference type="PANTHER" id="PTHR44591">
    <property type="entry name" value="STRESS RESPONSE REGULATOR PROTEIN 1"/>
    <property type="match status" value="1"/>
</dbReference>
<accession>A0A401Z7J8</accession>
<dbReference type="InterPro" id="IPR001789">
    <property type="entry name" value="Sig_transdc_resp-reg_receiver"/>
</dbReference>
<dbReference type="PROSITE" id="PS50110">
    <property type="entry name" value="RESPONSE_REGULATORY"/>
    <property type="match status" value="1"/>
</dbReference>
<dbReference type="GO" id="GO:0000160">
    <property type="term" value="P:phosphorelay signal transduction system"/>
    <property type="evidence" value="ECO:0007669"/>
    <property type="project" value="InterPro"/>
</dbReference>
<dbReference type="InterPro" id="IPR011006">
    <property type="entry name" value="CheY-like_superfamily"/>
</dbReference>
<evidence type="ECO:0000259" key="3">
    <source>
        <dbReference type="PROSITE" id="PS50110"/>
    </source>
</evidence>
<dbReference type="Proteomes" id="UP000287224">
    <property type="component" value="Unassembled WGS sequence"/>
</dbReference>